<name>A0A6G1G2I0_9PEZI</name>
<dbReference type="Pfam" id="PF14479">
    <property type="entry name" value="HeLo"/>
    <property type="match status" value="1"/>
</dbReference>
<sequence length="236" mass="26515">MATTTPDASLKTREEVLDSVVSLARLFSTTVEAFGKIHPRELNHNQQIALTCLGIEQGRLLIWGNAVGISSPPATIAKHMIPSRPGDFNPDPTAPVNFIPRDPRLDDPDVRTTVETCLRDLVDRPAHLPRVEMMRAFGLKQPRPNSQTAAPKTLDHNRLEGFREQFSILCDLVDEPASERRRMSIIMDDWIIHNAQQFSTFVQFAREHVDTLIALMDVQAQVDKVRSSDATRRSST</sequence>
<feature type="domain" description="Prion-inhibition and propagation HeLo" evidence="1">
    <location>
        <begin position="19"/>
        <end position="221"/>
    </location>
</feature>
<evidence type="ECO:0000259" key="1">
    <source>
        <dbReference type="Pfam" id="PF14479"/>
    </source>
</evidence>
<gene>
    <name evidence="2 4" type="ORF">P152DRAFT_47272</name>
</gene>
<evidence type="ECO:0000313" key="4">
    <source>
        <dbReference type="RefSeq" id="XP_033533762.1"/>
    </source>
</evidence>
<reference evidence="2 4" key="1">
    <citation type="submission" date="2020-01" db="EMBL/GenBank/DDBJ databases">
        <authorList>
            <consortium name="DOE Joint Genome Institute"/>
            <person name="Haridas S."/>
            <person name="Albert R."/>
            <person name="Binder M."/>
            <person name="Bloem J."/>
            <person name="Labutti K."/>
            <person name="Salamov A."/>
            <person name="Andreopoulos B."/>
            <person name="Baker S.E."/>
            <person name="Barry K."/>
            <person name="Bills G."/>
            <person name="Bluhm B.H."/>
            <person name="Cannon C."/>
            <person name="Castanera R."/>
            <person name="Culley D.E."/>
            <person name="Daum C."/>
            <person name="Ezra D."/>
            <person name="Gonzalez J.B."/>
            <person name="Henrissat B."/>
            <person name="Kuo A."/>
            <person name="Liang C."/>
            <person name="Lipzen A."/>
            <person name="Lutzoni F."/>
            <person name="Magnuson J."/>
            <person name="Mondo S."/>
            <person name="Nolan M."/>
            <person name="Ohm R."/>
            <person name="Pangilinan J."/>
            <person name="Park H.-J."/>
            <person name="Ramirez L."/>
            <person name="Alfaro M."/>
            <person name="Sun H."/>
            <person name="Tritt A."/>
            <person name="Yoshinaga Y."/>
            <person name="Zwiers L.-H."/>
            <person name="Turgeon B.G."/>
            <person name="Goodwin S.B."/>
            <person name="Spatafora J.W."/>
            <person name="Crous P.W."/>
            <person name="Grigoriev I.V."/>
        </authorList>
    </citation>
    <scope>NUCLEOTIDE SEQUENCE</scope>
    <source>
        <strain evidence="2 4">CBS 781.70</strain>
    </source>
</reference>
<evidence type="ECO:0000313" key="3">
    <source>
        <dbReference type="Proteomes" id="UP000504638"/>
    </source>
</evidence>
<reference evidence="4" key="2">
    <citation type="submission" date="2020-04" db="EMBL/GenBank/DDBJ databases">
        <authorList>
            <consortium name="NCBI Genome Project"/>
        </authorList>
    </citation>
    <scope>NUCLEOTIDE SEQUENCE</scope>
    <source>
        <strain evidence="4">CBS 781.70</strain>
    </source>
</reference>
<protein>
    <recommendedName>
        <fullName evidence="1">Prion-inhibition and propagation HeLo domain-containing protein</fullName>
    </recommendedName>
</protein>
<dbReference type="Proteomes" id="UP000504638">
    <property type="component" value="Unplaced"/>
</dbReference>
<dbReference type="GeneID" id="54421746"/>
<dbReference type="RefSeq" id="XP_033533762.1">
    <property type="nucleotide sequence ID" value="XM_033681176.1"/>
</dbReference>
<dbReference type="InterPro" id="IPR029498">
    <property type="entry name" value="HeLo_dom"/>
</dbReference>
<dbReference type="OrthoDB" id="20872at2759"/>
<accession>A0A6G1G2I0</accession>
<organism evidence="2">
    <name type="scientific">Eremomyces bilateralis CBS 781.70</name>
    <dbReference type="NCBI Taxonomy" id="1392243"/>
    <lineage>
        <taxon>Eukaryota</taxon>
        <taxon>Fungi</taxon>
        <taxon>Dikarya</taxon>
        <taxon>Ascomycota</taxon>
        <taxon>Pezizomycotina</taxon>
        <taxon>Dothideomycetes</taxon>
        <taxon>Dothideomycetes incertae sedis</taxon>
        <taxon>Eremomycetales</taxon>
        <taxon>Eremomycetaceae</taxon>
        <taxon>Eremomyces</taxon>
    </lineage>
</organism>
<dbReference type="AlphaFoldDB" id="A0A6G1G2I0"/>
<dbReference type="Gene3D" id="1.20.120.1020">
    <property type="entry name" value="Prion-inhibition and propagation, HeLo domain"/>
    <property type="match status" value="1"/>
</dbReference>
<evidence type="ECO:0000313" key="2">
    <source>
        <dbReference type="EMBL" id="KAF1812131.1"/>
    </source>
</evidence>
<keyword evidence="3" id="KW-1185">Reference proteome</keyword>
<dbReference type="EMBL" id="ML975159">
    <property type="protein sequence ID" value="KAF1812131.1"/>
    <property type="molecule type" value="Genomic_DNA"/>
</dbReference>
<dbReference type="InterPro" id="IPR038305">
    <property type="entry name" value="HeLo_sf"/>
</dbReference>
<reference evidence="4" key="3">
    <citation type="submission" date="2025-04" db="UniProtKB">
        <authorList>
            <consortium name="RefSeq"/>
        </authorList>
    </citation>
    <scope>IDENTIFICATION</scope>
    <source>
        <strain evidence="4">CBS 781.70</strain>
    </source>
</reference>
<proteinExistence type="predicted"/>